<reference evidence="2" key="1">
    <citation type="submission" date="2007-07" db="EMBL/GenBank/DDBJ databases">
        <title>PCAP assembly of the Caenorhabditis remanei genome.</title>
        <authorList>
            <consortium name="The Caenorhabditis remanei Sequencing Consortium"/>
            <person name="Wilson R.K."/>
        </authorList>
    </citation>
    <scope>NUCLEOTIDE SEQUENCE [LARGE SCALE GENOMIC DNA]</scope>
    <source>
        <strain evidence="2">PB4641</strain>
    </source>
</reference>
<dbReference type="PANTHER" id="PTHR34228:SF6">
    <property type="entry name" value="PHOSPHOLIPASE A2"/>
    <property type="match status" value="1"/>
</dbReference>
<feature type="chain" id="PRO_5003175089" description="Phospholipase A2 domain-containing protein" evidence="1">
    <location>
        <begin position="18"/>
        <end position="328"/>
    </location>
</feature>
<dbReference type="AlphaFoldDB" id="E3MJW0"/>
<dbReference type="STRING" id="31234.E3MJW0"/>
<keyword evidence="3" id="KW-1185">Reference proteome</keyword>
<dbReference type="Proteomes" id="UP000008281">
    <property type="component" value="Unassembled WGS sequence"/>
</dbReference>
<dbReference type="InterPro" id="IPR053322">
    <property type="entry name" value="PLA2-like"/>
</dbReference>
<dbReference type="InterPro" id="IPR036444">
    <property type="entry name" value="PLipase_A2_dom_sf"/>
</dbReference>
<evidence type="ECO:0000313" key="2">
    <source>
        <dbReference type="EMBL" id="EFP03808.1"/>
    </source>
</evidence>
<gene>
    <name evidence="2" type="ORF">CRE_28658</name>
</gene>
<dbReference type="HOGENOM" id="CLU_073421_0_0_1"/>
<evidence type="ECO:0000313" key="3">
    <source>
        <dbReference type="Proteomes" id="UP000008281"/>
    </source>
</evidence>
<evidence type="ECO:0008006" key="4">
    <source>
        <dbReference type="Google" id="ProtNLM"/>
    </source>
</evidence>
<proteinExistence type="predicted"/>
<keyword evidence="1" id="KW-0732">Signal</keyword>
<feature type="signal peptide" evidence="1">
    <location>
        <begin position="1"/>
        <end position="17"/>
    </location>
</feature>
<organism evidence="3">
    <name type="scientific">Caenorhabditis remanei</name>
    <name type="common">Caenorhabditis vulgaris</name>
    <dbReference type="NCBI Taxonomy" id="31234"/>
    <lineage>
        <taxon>Eukaryota</taxon>
        <taxon>Metazoa</taxon>
        <taxon>Ecdysozoa</taxon>
        <taxon>Nematoda</taxon>
        <taxon>Chromadorea</taxon>
        <taxon>Rhabditida</taxon>
        <taxon>Rhabditina</taxon>
        <taxon>Rhabditomorpha</taxon>
        <taxon>Rhabditoidea</taxon>
        <taxon>Rhabditidae</taxon>
        <taxon>Peloderinae</taxon>
        <taxon>Caenorhabditis</taxon>
    </lineage>
</organism>
<name>E3MJW0_CAERE</name>
<dbReference type="OMA" id="HDSCYDN"/>
<dbReference type="eggNOG" id="ENOG502THI0">
    <property type="taxonomic scope" value="Eukaryota"/>
</dbReference>
<dbReference type="FunCoup" id="E3MJW0">
    <property type="interactions" value="52"/>
</dbReference>
<accession>E3MJW0</accession>
<evidence type="ECO:0000256" key="1">
    <source>
        <dbReference type="SAM" id="SignalP"/>
    </source>
</evidence>
<dbReference type="GO" id="GO:0006644">
    <property type="term" value="P:phospholipid metabolic process"/>
    <property type="evidence" value="ECO:0007669"/>
    <property type="project" value="InterPro"/>
</dbReference>
<sequence>MRIIFSILSCLIVTSSAAPLPVISPNIHRSPQHKHSFLDLPWSGSSSVNLDSWVCGASDTQFYASHKLFAYTCDEKMPEVNLCCSVHDACYDNLIGGRDNCDEHFCKCLTTALTKPNLPLGCTTIVTDAACKLAEFFGGYFYGEKTRDVDILISYHPALNQTANVEYNRLYRVCPGYRKPLLSCAYNHLVCKLGMLPFERYPQEYKDCREHLITCLEESSKFLEMRKIEKCSKQLDIALESIKDEYPTFNVFILDARLSGLDEMYHYHTNATTTTIDYTVMETSSSTETSSISSTEVNDILIINEIETTSEISLHDVYIPEHSENDII</sequence>
<dbReference type="PANTHER" id="PTHR34228">
    <property type="entry name" value="PROTEIN CBG09474-RELATED"/>
    <property type="match status" value="1"/>
</dbReference>
<dbReference type="SUPFAM" id="SSF48619">
    <property type="entry name" value="Phospholipase A2, PLA2"/>
    <property type="match status" value="1"/>
</dbReference>
<dbReference type="OrthoDB" id="5869656at2759"/>
<dbReference type="GO" id="GO:0050482">
    <property type="term" value="P:arachidonate secretion"/>
    <property type="evidence" value="ECO:0007669"/>
    <property type="project" value="InterPro"/>
</dbReference>
<protein>
    <recommendedName>
        <fullName evidence="4">Phospholipase A2 domain-containing protein</fullName>
    </recommendedName>
</protein>
<dbReference type="GO" id="GO:0004623">
    <property type="term" value="F:phospholipase A2 activity"/>
    <property type="evidence" value="ECO:0007669"/>
    <property type="project" value="InterPro"/>
</dbReference>
<dbReference type="InParanoid" id="E3MJW0"/>
<dbReference type="EMBL" id="DS268451">
    <property type="protein sequence ID" value="EFP03808.1"/>
    <property type="molecule type" value="Genomic_DNA"/>
</dbReference>